<name>A0ABN9B1J9_9NEOB</name>
<feature type="compositionally biased region" description="Basic and acidic residues" evidence="1">
    <location>
        <begin position="64"/>
        <end position="73"/>
    </location>
</feature>
<accession>A0ABN9B1J9</accession>
<feature type="region of interest" description="Disordered" evidence="1">
    <location>
        <begin position="41"/>
        <end position="103"/>
    </location>
</feature>
<gene>
    <name evidence="2" type="ORF">SPARVUS_LOCUS2025085</name>
</gene>
<keyword evidence="3" id="KW-1185">Reference proteome</keyword>
<feature type="non-terminal residue" evidence="2">
    <location>
        <position position="193"/>
    </location>
</feature>
<organism evidence="2 3">
    <name type="scientific">Staurois parvus</name>
    <dbReference type="NCBI Taxonomy" id="386267"/>
    <lineage>
        <taxon>Eukaryota</taxon>
        <taxon>Metazoa</taxon>
        <taxon>Chordata</taxon>
        <taxon>Craniata</taxon>
        <taxon>Vertebrata</taxon>
        <taxon>Euteleostomi</taxon>
        <taxon>Amphibia</taxon>
        <taxon>Batrachia</taxon>
        <taxon>Anura</taxon>
        <taxon>Neobatrachia</taxon>
        <taxon>Ranoidea</taxon>
        <taxon>Ranidae</taxon>
        <taxon>Staurois</taxon>
    </lineage>
</organism>
<sequence>MRSSASGKLTTALQPTQSSPQGQKRRFMGWSCRGARCRTAGIPGTGFPAQCKADAPATKVEATCSKDRERDRQLMPPPPGLPVPTQKDGEDKPFPRSSSALDGEYPSSSCCLSNQKSGVGPFRLFFALKGACDLCALEAAILSAWPKSRLGNGANESARDFQHSTQKAAPSVVWRRQGLFKKNPLASEPGHCI</sequence>
<dbReference type="Proteomes" id="UP001162483">
    <property type="component" value="Unassembled WGS sequence"/>
</dbReference>
<evidence type="ECO:0000313" key="3">
    <source>
        <dbReference type="Proteomes" id="UP001162483"/>
    </source>
</evidence>
<dbReference type="EMBL" id="CATNWA010002117">
    <property type="protein sequence ID" value="CAI9542081.1"/>
    <property type="molecule type" value="Genomic_DNA"/>
</dbReference>
<feature type="region of interest" description="Disordered" evidence="1">
    <location>
        <begin position="1"/>
        <end position="26"/>
    </location>
</feature>
<evidence type="ECO:0000313" key="2">
    <source>
        <dbReference type="EMBL" id="CAI9542081.1"/>
    </source>
</evidence>
<protein>
    <submittedName>
        <fullName evidence="2">Uncharacterized protein</fullName>
    </submittedName>
</protein>
<feature type="compositionally biased region" description="Polar residues" evidence="1">
    <location>
        <begin position="1"/>
        <end position="22"/>
    </location>
</feature>
<proteinExistence type="predicted"/>
<evidence type="ECO:0000256" key="1">
    <source>
        <dbReference type="SAM" id="MobiDB-lite"/>
    </source>
</evidence>
<reference evidence="2" key="1">
    <citation type="submission" date="2023-05" db="EMBL/GenBank/DDBJ databases">
        <authorList>
            <person name="Stuckert A."/>
        </authorList>
    </citation>
    <scope>NUCLEOTIDE SEQUENCE</scope>
</reference>
<comment type="caution">
    <text evidence="2">The sequence shown here is derived from an EMBL/GenBank/DDBJ whole genome shotgun (WGS) entry which is preliminary data.</text>
</comment>